<evidence type="ECO:0000256" key="1">
    <source>
        <dbReference type="ARBA" id="ARBA00010587"/>
    </source>
</evidence>
<dbReference type="Pfam" id="PF01814">
    <property type="entry name" value="Hemerythrin"/>
    <property type="match status" value="1"/>
</dbReference>
<dbReference type="NCBIfam" id="TIGR02481">
    <property type="entry name" value="hemeryth_dom"/>
    <property type="match status" value="1"/>
</dbReference>
<dbReference type="PROSITE" id="PS00550">
    <property type="entry name" value="HEMERYTHRINS"/>
    <property type="match status" value="1"/>
</dbReference>
<reference evidence="6 7" key="1">
    <citation type="journal article" date="2016" name="Nat. Commun.">
        <title>Thousands of microbial genomes shed light on interconnected biogeochemical processes in an aquifer system.</title>
        <authorList>
            <person name="Anantharaman K."/>
            <person name="Brown C.T."/>
            <person name="Hug L.A."/>
            <person name="Sharon I."/>
            <person name="Castelle C.J."/>
            <person name="Probst A.J."/>
            <person name="Thomas B.C."/>
            <person name="Singh A."/>
            <person name="Wilkins M.J."/>
            <person name="Karaoz U."/>
            <person name="Brodie E.L."/>
            <person name="Williams K.H."/>
            <person name="Hubbard S.S."/>
            <person name="Banfield J.F."/>
        </authorList>
    </citation>
    <scope>NUCLEOTIDE SEQUENCE [LARGE SCALE GENOMIC DNA]</scope>
</reference>
<accession>A0A1F6GFD8</accession>
<dbReference type="NCBIfam" id="NF033749">
    <property type="entry name" value="bact_hemeryth"/>
    <property type="match status" value="1"/>
</dbReference>
<sequence>MDIGWDESLATGIKSIDDEHQRLFGYIADLETALSKGKSKEVLTPIFDGLLEYTLFHFGHEEQLFSQYQYANSSQHLALHDLFITNMKALRSKFDSKGNFGVASDLLNFLTQWLIDHILGEDEKYLPLFEEKGVK</sequence>
<keyword evidence="2" id="KW-0561">Oxygen transport</keyword>
<dbReference type="GO" id="GO:0005344">
    <property type="term" value="F:oxygen carrier activity"/>
    <property type="evidence" value="ECO:0007669"/>
    <property type="project" value="UniProtKB-KW"/>
</dbReference>
<feature type="domain" description="Hemerythrin-like" evidence="5">
    <location>
        <begin position="11"/>
        <end position="128"/>
    </location>
</feature>
<dbReference type="STRING" id="1817772.A2527_00775"/>
<comment type="similarity">
    <text evidence="1">Belongs to the hemerythrin family.</text>
</comment>
<keyword evidence="3" id="KW-0479">Metal-binding</keyword>
<evidence type="ECO:0000256" key="4">
    <source>
        <dbReference type="ARBA" id="ARBA00023004"/>
    </source>
</evidence>
<comment type="caution">
    <text evidence="6">The sequence shown here is derived from an EMBL/GenBank/DDBJ whole genome shotgun (WGS) entry which is preliminary data.</text>
</comment>
<dbReference type="InterPro" id="IPR035938">
    <property type="entry name" value="Hemerythrin-like_sf"/>
</dbReference>
<dbReference type="Gene3D" id="1.20.120.50">
    <property type="entry name" value="Hemerythrin-like"/>
    <property type="match status" value="1"/>
</dbReference>
<dbReference type="InterPro" id="IPR012827">
    <property type="entry name" value="Hemerythrin_metal-bd"/>
</dbReference>
<protein>
    <recommendedName>
        <fullName evidence="5">Hemerythrin-like domain-containing protein</fullName>
    </recommendedName>
</protein>
<dbReference type="AlphaFoldDB" id="A0A1F6GFD8"/>
<evidence type="ECO:0000256" key="3">
    <source>
        <dbReference type="ARBA" id="ARBA00022723"/>
    </source>
</evidence>
<dbReference type="GO" id="GO:0046872">
    <property type="term" value="F:metal ion binding"/>
    <property type="evidence" value="ECO:0007669"/>
    <property type="project" value="UniProtKB-KW"/>
</dbReference>
<evidence type="ECO:0000259" key="5">
    <source>
        <dbReference type="Pfam" id="PF01814"/>
    </source>
</evidence>
<dbReference type="SUPFAM" id="SSF47188">
    <property type="entry name" value="Hemerythrin-like"/>
    <property type="match status" value="1"/>
</dbReference>
<evidence type="ECO:0000313" key="6">
    <source>
        <dbReference type="EMBL" id="OGG96812.1"/>
    </source>
</evidence>
<dbReference type="EMBL" id="MFNE01000009">
    <property type="protein sequence ID" value="OGG96812.1"/>
    <property type="molecule type" value="Genomic_DNA"/>
</dbReference>
<name>A0A1F6GFD8_9PROT</name>
<dbReference type="CDD" id="cd12107">
    <property type="entry name" value="Hemerythrin"/>
    <property type="match status" value="1"/>
</dbReference>
<evidence type="ECO:0000313" key="7">
    <source>
        <dbReference type="Proteomes" id="UP000178449"/>
    </source>
</evidence>
<gene>
    <name evidence="6" type="ORF">A2527_00775</name>
</gene>
<dbReference type="PANTHER" id="PTHR37164:SF1">
    <property type="entry name" value="BACTERIOHEMERYTHRIN"/>
    <property type="match status" value="1"/>
</dbReference>
<dbReference type="Proteomes" id="UP000178449">
    <property type="component" value="Unassembled WGS sequence"/>
</dbReference>
<keyword evidence="4" id="KW-0408">Iron</keyword>
<organism evidence="6 7">
    <name type="scientific">Candidatus Lambdaproteobacteria bacterium RIFOXYD2_FULL_50_16</name>
    <dbReference type="NCBI Taxonomy" id="1817772"/>
    <lineage>
        <taxon>Bacteria</taxon>
        <taxon>Pseudomonadati</taxon>
        <taxon>Pseudomonadota</taxon>
        <taxon>Candidatus Lambdaproteobacteria</taxon>
    </lineage>
</organism>
<dbReference type="InterPro" id="IPR012312">
    <property type="entry name" value="Hemerythrin-like"/>
</dbReference>
<proteinExistence type="inferred from homology"/>
<dbReference type="InterPro" id="IPR050669">
    <property type="entry name" value="Hemerythrin"/>
</dbReference>
<dbReference type="InterPro" id="IPR016131">
    <property type="entry name" value="Haemerythrin_Fe_BS"/>
</dbReference>
<dbReference type="PANTHER" id="PTHR37164">
    <property type="entry name" value="BACTERIOHEMERYTHRIN"/>
    <property type="match status" value="1"/>
</dbReference>
<evidence type="ECO:0000256" key="2">
    <source>
        <dbReference type="ARBA" id="ARBA00022621"/>
    </source>
</evidence>
<keyword evidence="2" id="KW-0813">Transport</keyword>